<keyword evidence="4 6" id="KW-1133">Transmembrane helix</keyword>
<comment type="subcellular location">
    <subcellularLocation>
        <location evidence="1 6">Membrane</location>
        <topology evidence="1 6">Multi-pass membrane protein</topology>
    </subcellularLocation>
</comment>
<evidence type="ECO:0000256" key="5">
    <source>
        <dbReference type="ARBA" id="ARBA00023136"/>
    </source>
</evidence>
<dbReference type="EMBL" id="JADGJQ010000002">
    <property type="protein sequence ID" value="KAJ3185038.1"/>
    <property type="molecule type" value="Genomic_DNA"/>
</dbReference>
<gene>
    <name evidence="7" type="ORF">HDU87_002604</name>
</gene>
<feature type="transmembrane region" description="Helical" evidence="6">
    <location>
        <begin position="113"/>
        <end position="130"/>
    </location>
</feature>
<feature type="transmembrane region" description="Helical" evidence="6">
    <location>
        <begin position="40"/>
        <end position="69"/>
    </location>
</feature>
<dbReference type="Proteomes" id="UP001212152">
    <property type="component" value="Unassembled WGS sequence"/>
</dbReference>
<feature type="transmembrane region" description="Helical" evidence="6">
    <location>
        <begin position="90"/>
        <end position="107"/>
    </location>
</feature>
<dbReference type="PANTHER" id="PTHR12300:SF161">
    <property type="entry name" value="RECEPTOR EXPRESSION-ENHANCING PROTEIN"/>
    <property type="match status" value="1"/>
</dbReference>
<evidence type="ECO:0000256" key="2">
    <source>
        <dbReference type="ARBA" id="ARBA00008573"/>
    </source>
</evidence>
<protein>
    <recommendedName>
        <fullName evidence="6">Protein YOP1</fullName>
    </recommendedName>
</protein>
<comment type="similarity">
    <text evidence="2 6">Belongs to the DP1 family.</text>
</comment>
<organism evidence="7 8">
    <name type="scientific">Geranomyces variabilis</name>
    <dbReference type="NCBI Taxonomy" id="109894"/>
    <lineage>
        <taxon>Eukaryota</taxon>
        <taxon>Fungi</taxon>
        <taxon>Fungi incertae sedis</taxon>
        <taxon>Chytridiomycota</taxon>
        <taxon>Chytridiomycota incertae sedis</taxon>
        <taxon>Chytridiomycetes</taxon>
        <taxon>Spizellomycetales</taxon>
        <taxon>Powellomycetaceae</taxon>
        <taxon>Geranomyces</taxon>
    </lineage>
</organism>
<keyword evidence="8" id="KW-1185">Reference proteome</keyword>
<evidence type="ECO:0000313" key="8">
    <source>
        <dbReference type="Proteomes" id="UP001212152"/>
    </source>
</evidence>
<evidence type="ECO:0000256" key="4">
    <source>
        <dbReference type="ARBA" id="ARBA00022989"/>
    </source>
</evidence>
<comment type="caution">
    <text evidence="6">Lacks conserved residue(s) required for the propagation of feature annotation.</text>
</comment>
<dbReference type="AlphaFoldDB" id="A0AAD5TW58"/>
<dbReference type="InterPro" id="IPR004345">
    <property type="entry name" value="TB2_DP1_HVA22"/>
</dbReference>
<keyword evidence="5 6" id="KW-0472">Membrane</keyword>
<evidence type="ECO:0000256" key="3">
    <source>
        <dbReference type="ARBA" id="ARBA00022692"/>
    </source>
</evidence>
<sequence>MTAAASSDKFQQYLKQFDAELSKVPVLLALEQKTGLPKTYLVGGVGAFAAVLVFLNIWGQLLVNLLGFAYPAYASFKAIESPSKVDDTQWLTYWVVFGFLSTLEFFSEFLLKWIPFYYVFKAGAILYLILPQFQGAQFMYLKFFRPYLVSEERIIDGHFARAAGKVSGAASAAATEFAQSQFKND</sequence>
<dbReference type="PANTHER" id="PTHR12300">
    <property type="entry name" value="HVA22-LIKE PROTEINS"/>
    <property type="match status" value="1"/>
</dbReference>
<dbReference type="GO" id="GO:0016020">
    <property type="term" value="C:membrane"/>
    <property type="evidence" value="ECO:0007669"/>
    <property type="project" value="UniProtKB-SubCell"/>
</dbReference>
<evidence type="ECO:0000256" key="1">
    <source>
        <dbReference type="ARBA" id="ARBA00004141"/>
    </source>
</evidence>
<keyword evidence="3 6" id="KW-0812">Transmembrane</keyword>
<comment type="caution">
    <text evidence="7">The sequence shown here is derived from an EMBL/GenBank/DDBJ whole genome shotgun (WGS) entry which is preliminary data.</text>
</comment>
<accession>A0AAD5TW58</accession>
<reference evidence="7" key="1">
    <citation type="submission" date="2020-05" db="EMBL/GenBank/DDBJ databases">
        <title>Phylogenomic resolution of chytrid fungi.</title>
        <authorList>
            <person name="Stajich J.E."/>
            <person name="Amses K."/>
            <person name="Simmons R."/>
            <person name="Seto K."/>
            <person name="Myers J."/>
            <person name="Bonds A."/>
            <person name="Quandt C.A."/>
            <person name="Barry K."/>
            <person name="Liu P."/>
            <person name="Grigoriev I."/>
            <person name="Longcore J.E."/>
            <person name="James T.Y."/>
        </authorList>
    </citation>
    <scope>NUCLEOTIDE SEQUENCE</scope>
    <source>
        <strain evidence="7">JEL0379</strain>
    </source>
</reference>
<evidence type="ECO:0000313" key="7">
    <source>
        <dbReference type="EMBL" id="KAJ3185038.1"/>
    </source>
</evidence>
<name>A0AAD5TW58_9FUNG</name>
<evidence type="ECO:0000256" key="6">
    <source>
        <dbReference type="RuleBase" id="RU362006"/>
    </source>
</evidence>
<proteinExistence type="inferred from homology"/>
<dbReference type="Pfam" id="PF03134">
    <property type="entry name" value="TB2_DP1_HVA22"/>
    <property type="match status" value="1"/>
</dbReference>